<dbReference type="AlphaFoldDB" id="A0A4R5YJH7"/>
<gene>
    <name evidence="2" type="ORF">E2R54_09475</name>
</gene>
<dbReference type="PANTHER" id="PTHR34875">
    <property type="entry name" value="UPF0237 PROTEIN MJ1558"/>
    <property type="match status" value="1"/>
</dbReference>
<dbReference type="PROSITE" id="PS51671">
    <property type="entry name" value="ACT"/>
    <property type="match status" value="1"/>
</dbReference>
<dbReference type="GO" id="GO:0006355">
    <property type="term" value="P:regulation of DNA-templated transcription"/>
    <property type="evidence" value="ECO:0007669"/>
    <property type="project" value="InterPro"/>
</dbReference>
<feature type="domain" description="ACT" evidence="1">
    <location>
        <begin position="91"/>
        <end position="170"/>
    </location>
</feature>
<dbReference type="InterPro" id="IPR002912">
    <property type="entry name" value="ACT_dom"/>
</dbReference>
<dbReference type="EMBL" id="SMZX01000002">
    <property type="protein sequence ID" value="TDL43444.1"/>
    <property type="molecule type" value="Genomic_DNA"/>
</dbReference>
<dbReference type="PIRSF" id="PIRSF028103">
    <property type="entry name" value="GcvR"/>
    <property type="match status" value="1"/>
</dbReference>
<dbReference type="Proteomes" id="UP000295633">
    <property type="component" value="Unassembled WGS sequence"/>
</dbReference>
<organism evidence="2 3">
    <name type="scientific">Microbacterium oleivorans</name>
    <dbReference type="NCBI Taxonomy" id="273677"/>
    <lineage>
        <taxon>Bacteria</taxon>
        <taxon>Bacillati</taxon>
        <taxon>Actinomycetota</taxon>
        <taxon>Actinomycetes</taxon>
        <taxon>Micrococcales</taxon>
        <taxon>Microbacteriaceae</taxon>
        <taxon>Microbacterium</taxon>
    </lineage>
</organism>
<accession>A0A4R5YJH7</accession>
<dbReference type="STRING" id="273677.BW34_00333"/>
<evidence type="ECO:0000313" key="3">
    <source>
        <dbReference type="Proteomes" id="UP000295633"/>
    </source>
</evidence>
<evidence type="ECO:0000259" key="1">
    <source>
        <dbReference type="PROSITE" id="PS51671"/>
    </source>
</evidence>
<dbReference type="CDD" id="cd04869">
    <property type="entry name" value="ACT_GcvR_2"/>
    <property type="match status" value="1"/>
</dbReference>
<dbReference type="PANTHER" id="PTHR34875:SF6">
    <property type="entry name" value="UPF0237 PROTEIN MJ1558"/>
    <property type="match status" value="1"/>
</dbReference>
<dbReference type="InterPro" id="IPR016867">
    <property type="entry name" value="GcvR"/>
</dbReference>
<evidence type="ECO:0000313" key="2">
    <source>
        <dbReference type="EMBL" id="TDL43444.1"/>
    </source>
</evidence>
<reference evidence="2 3" key="1">
    <citation type="submission" date="2019-03" db="EMBL/GenBank/DDBJ databases">
        <title>Genome Sequencing and Assembly of Various Microbes Isolated from Partially Reclaimed Soil and Acid Mine Drainage (AMD) Site.</title>
        <authorList>
            <person name="Steinbock B."/>
            <person name="Bechtold R."/>
            <person name="Sevigny J.L."/>
            <person name="Thomas D."/>
            <person name="Cuthill L.R."/>
            <person name="Aveiro Johannsen E.J."/>
            <person name="Thomas K."/>
            <person name="Ghosh A."/>
        </authorList>
    </citation>
    <scope>NUCLEOTIDE SEQUENCE [LARGE SCALE GENOMIC DNA]</scope>
    <source>
        <strain evidence="2 3">F-B2</strain>
    </source>
</reference>
<dbReference type="InterPro" id="IPR045865">
    <property type="entry name" value="ACT-like_dom_sf"/>
</dbReference>
<sequence>MAHLVLTVVGDDRPGLVNALAEQVSTVGGNWERSELAELAGAFAGIVLVTIDDDRQADLVSALEGLDGMLRVSVHGGRAAVAPEAAERSLEVTVLGNDRPGIVRDVTAAIADHALSIDTFRSRTLDAPMAGGTLFEATVAFRLPVGADAATVTHALEELAGEIQVDLTVA</sequence>
<dbReference type="RefSeq" id="WP_091353451.1">
    <property type="nucleotide sequence ID" value="NZ_SMZX01000002.1"/>
</dbReference>
<protein>
    <submittedName>
        <fullName evidence="2">Amino acid-binding ACT protein</fullName>
    </submittedName>
</protein>
<dbReference type="InterPro" id="IPR050990">
    <property type="entry name" value="UPF0237/GcvR_regulator"/>
</dbReference>
<proteinExistence type="predicted"/>
<dbReference type="Gene3D" id="3.30.70.260">
    <property type="match status" value="2"/>
</dbReference>
<name>A0A4R5YJH7_9MICO</name>
<dbReference type="Pfam" id="PF13740">
    <property type="entry name" value="ACT_6"/>
    <property type="match status" value="2"/>
</dbReference>
<comment type="caution">
    <text evidence="2">The sequence shown here is derived from an EMBL/GenBank/DDBJ whole genome shotgun (WGS) entry which is preliminary data.</text>
</comment>
<dbReference type="SUPFAM" id="SSF55021">
    <property type="entry name" value="ACT-like"/>
    <property type="match status" value="2"/>
</dbReference>